<name>A0ABY0QMZ5_CLOCO</name>
<evidence type="ECO:0000313" key="1">
    <source>
        <dbReference type="EMBL" id="SDL32274.1"/>
    </source>
</evidence>
<proteinExistence type="predicted"/>
<keyword evidence="2" id="KW-1185">Reference proteome</keyword>
<protein>
    <recommendedName>
        <fullName evidence="3">DUF5659 domain-containing protein</fullName>
    </recommendedName>
</protein>
<organism evidence="1 2">
    <name type="scientific">Clostridium cochlearium</name>
    <dbReference type="NCBI Taxonomy" id="1494"/>
    <lineage>
        <taxon>Bacteria</taxon>
        <taxon>Bacillati</taxon>
        <taxon>Bacillota</taxon>
        <taxon>Clostridia</taxon>
        <taxon>Eubacteriales</taxon>
        <taxon>Clostridiaceae</taxon>
        <taxon>Clostridium</taxon>
    </lineage>
</organism>
<evidence type="ECO:0000313" key="2">
    <source>
        <dbReference type="Proteomes" id="UP000198811"/>
    </source>
</evidence>
<evidence type="ECO:0008006" key="3">
    <source>
        <dbReference type="Google" id="ProtNLM"/>
    </source>
</evidence>
<reference evidence="1 2" key="1">
    <citation type="submission" date="2016-10" db="EMBL/GenBank/DDBJ databases">
        <authorList>
            <person name="Varghese N."/>
            <person name="Submissions S."/>
        </authorList>
    </citation>
    <scope>NUCLEOTIDE SEQUENCE [LARGE SCALE GENOMIC DNA]</scope>
    <source>
        <strain evidence="1 2">NLAE-zl-C224</strain>
    </source>
</reference>
<dbReference type="Proteomes" id="UP000198811">
    <property type="component" value="Unassembled WGS sequence"/>
</dbReference>
<gene>
    <name evidence="1" type="ORF">SAMN05216497_11931</name>
</gene>
<dbReference type="EMBL" id="FNGL01000019">
    <property type="protein sequence ID" value="SDL32274.1"/>
    <property type="molecule type" value="Genomic_DNA"/>
</dbReference>
<comment type="caution">
    <text evidence="1">The sequence shown here is derived from an EMBL/GenBank/DDBJ whole genome shotgun (WGS) entry which is preliminary data.</text>
</comment>
<accession>A0ABY0QMZ5</accession>
<sequence>MYVIKSERLKNFLYTLGFHCEAKPHKYMEGKYVYLFEKSEELFKAITFYTEFRNKQKH</sequence>
<dbReference type="RefSeq" id="WP_242868140.1">
    <property type="nucleotide sequence ID" value="NZ_FNGL01000019.1"/>
</dbReference>